<organism evidence="1">
    <name type="scientific">bioreactor metagenome</name>
    <dbReference type="NCBI Taxonomy" id="1076179"/>
    <lineage>
        <taxon>unclassified sequences</taxon>
        <taxon>metagenomes</taxon>
        <taxon>ecological metagenomes</taxon>
    </lineage>
</organism>
<evidence type="ECO:0000313" key="1">
    <source>
        <dbReference type="EMBL" id="MPL56851.1"/>
    </source>
</evidence>
<name>A0A644ST53_9ZZZZ</name>
<sequence length="187" mass="21678">MKLIKFLFVIIPISIFSQELVKCEDNVNYIVKNFNGNFIKIKTTEEVKQLDNPQIFVLNENIIIQLLLNESKNYKNYGKDDLSVMASYVLNEGEYFSSIFKKKVDLTILPEELNNDKKAIFWFFDIPENANAKIKALKSVFITSINEHVITTIGTTQFENQKIEDIKKQLIELSKNISLSKTKEICK</sequence>
<dbReference type="EMBL" id="VSSQ01000003">
    <property type="protein sequence ID" value="MPL56851.1"/>
    <property type="molecule type" value="Genomic_DNA"/>
</dbReference>
<dbReference type="AlphaFoldDB" id="A0A644ST53"/>
<reference evidence="1" key="1">
    <citation type="submission" date="2019-08" db="EMBL/GenBank/DDBJ databases">
        <authorList>
            <person name="Kucharzyk K."/>
            <person name="Murdoch R.W."/>
            <person name="Higgins S."/>
            <person name="Loffler F."/>
        </authorList>
    </citation>
    <scope>NUCLEOTIDE SEQUENCE</scope>
</reference>
<proteinExistence type="predicted"/>
<gene>
    <name evidence="1" type="ORF">SDC9_02342</name>
</gene>
<comment type="caution">
    <text evidence="1">The sequence shown here is derived from an EMBL/GenBank/DDBJ whole genome shotgun (WGS) entry which is preliminary data.</text>
</comment>
<accession>A0A644ST53</accession>
<protein>
    <submittedName>
        <fullName evidence="1">Uncharacterized protein</fullName>
    </submittedName>
</protein>